<keyword evidence="6" id="KW-1185">Reference proteome</keyword>
<geneLocation type="plasmid" evidence="6">
    <name>psms3-1</name>
</geneLocation>
<name>A0A222EAX1_9RHOB</name>
<evidence type="ECO:0000256" key="3">
    <source>
        <dbReference type="ARBA" id="ARBA00023239"/>
    </source>
</evidence>
<evidence type="ECO:0000259" key="4">
    <source>
        <dbReference type="Pfam" id="PF03328"/>
    </source>
</evidence>
<sequence>MATFKDKMKSGETLVGTFLKTPAYELIEVLAKSKLDFICLDAEHAPFDRARMDACLAMARALDFPVLVRLPVGTPAEVLKALDSGAVGVVVPHVDSVEKARSIASAARFGEGGRGYAGSTRWAGFATRPMTDVLQQSTDETIVIAQIEEPAGVTAAADIAAVDGIDGLFVGPADLAVCYGKTDMTDPAVMDAMRETGKAAKAANKAFMTFAANAGAGPELMDMGVTMFFVASEHAFMLRGANAEATAFKEAGTAGGAE</sequence>
<dbReference type="PANTHER" id="PTHR30502:SF0">
    <property type="entry name" value="PHOSPHOENOLPYRUVATE CARBOXYLASE FAMILY PROTEIN"/>
    <property type="match status" value="1"/>
</dbReference>
<dbReference type="Pfam" id="PF03328">
    <property type="entry name" value="HpcH_HpaI"/>
    <property type="match status" value="1"/>
</dbReference>
<dbReference type="OrthoDB" id="9802624at2"/>
<dbReference type="EC" id="4.1.2.53" evidence="5"/>
<proteinExistence type="inferred from homology"/>
<dbReference type="Gene3D" id="3.20.20.60">
    <property type="entry name" value="Phosphoenolpyruvate-binding domains"/>
    <property type="match status" value="1"/>
</dbReference>
<keyword evidence="3 5" id="KW-0456">Lyase</keyword>
<gene>
    <name evidence="5" type="primary">rhmA</name>
    <name evidence="5" type="ORF">ANTHELSMS3_04946</name>
</gene>
<dbReference type="GO" id="GO:0106099">
    <property type="term" value="F:2-keto-3-deoxy-L-rhamnonate aldolase activity"/>
    <property type="evidence" value="ECO:0007669"/>
    <property type="project" value="UniProtKB-EC"/>
</dbReference>
<dbReference type="AlphaFoldDB" id="A0A222EAX1"/>
<dbReference type="InterPro" id="IPR050251">
    <property type="entry name" value="HpcH-HpaI_aldolase"/>
</dbReference>
<comment type="similarity">
    <text evidence="1">Belongs to the HpcH/HpaI aldolase family.</text>
</comment>
<feature type="domain" description="HpcH/HpaI aldolase/citrate lyase" evidence="4">
    <location>
        <begin position="16"/>
        <end position="227"/>
    </location>
</feature>
<dbReference type="Proteomes" id="UP000203589">
    <property type="component" value="Plasmid pSMS3-1"/>
</dbReference>
<evidence type="ECO:0000256" key="2">
    <source>
        <dbReference type="ARBA" id="ARBA00022723"/>
    </source>
</evidence>
<dbReference type="EMBL" id="CP022541">
    <property type="protein sequence ID" value="ASP23334.1"/>
    <property type="molecule type" value="Genomic_DNA"/>
</dbReference>
<organism evidence="5 6">
    <name type="scientific">Antarctobacter heliothermus</name>
    <dbReference type="NCBI Taxonomy" id="74033"/>
    <lineage>
        <taxon>Bacteria</taxon>
        <taxon>Pseudomonadati</taxon>
        <taxon>Pseudomonadota</taxon>
        <taxon>Alphaproteobacteria</taxon>
        <taxon>Rhodobacterales</taxon>
        <taxon>Roseobacteraceae</taxon>
        <taxon>Antarctobacter</taxon>
    </lineage>
</organism>
<dbReference type="GO" id="GO:0046872">
    <property type="term" value="F:metal ion binding"/>
    <property type="evidence" value="ECO:0007669"/>
    <property type="project" value="UniProtKB-KW"/>
</dbReference>
<protein>
    <submittedName>
        <fullName evidence="5">2-keto-3-deoxy-L-rhamnonate aldolase</fullName>
        <ecNumber evidence="5">4.1.2.53</ecNumber>
    </submittedName>
</protein>
<dbReference type="KEGG" id="aht:ANTHELSMS3_04946"/>
<dbReference type="PANTHER" id="PTHR30502">
    <property type="entry name" value="2-KETO-3-DEOXY-L-RHAMNONATE ALDOLASE"/>
    <property type="match status" value="1"/>
</dbReference>
<dbReference type="RefSeq" id="WP_094037433.1">
    <property type="nucleotide sequence ID" value="NZ_CP022541.1"/>
</dbReference>
<evidence type="ECO:0000313" key="6">
    <source>
        <dbReference type="Proteomes" id="UP000203589"/>
    </source>
</evidence>
<dbReference type="InterPro" id="IPR040442">
    <property type="entry name" value="Pyrv_kinase-like_dom_sf"/>
</dbReference>
<keyword evidence="5" id="KW-0614">Plasmid</keyword>
<dbReference type="InterPro" id="IPR015813">
    <property type="entry name" value="Pyrv/PenolPyrv_kinase-like_dom"/>
</dbReference>
<dbReference type="SUPFAM" id="SSF51621">
    <property type="entry name" value="Phosphoenolpyruvate/pyruvate domain"/>
    <property type="match status" value="1"/>
</dbReference>
<evidence type="ECO:0000313" key="5">
    <source>
        <dbReference type="EMBL" id="ASP23334.1"/>
    </source>
</evidence>
<evidence type="ECO:0000256" key="1">
    <source>
        <dbReference type="ARBA" id="ARBA00005568"/>
    </source>
</evidence>
<dbReference type="InterPro" id="IPR005000">
    <property type="entry name" value="Aldolase/citrate-lyase_domain"/>
</dbReference>
<reference evidence="5 6" key="1">
    <citation type="submission" date="2017-07" db="EMBL/GenBank/DDBJ databases">
        <title>Genome Sequence of Antarctobacter heliothermus Strain SMS3 Isolated from a culture of the Diatom Skeletonema marinoi.</title>
        <authorList>
            <person name="Topel M."/>
            <person name="Pinder M.I.M."/>
            <person name="Johansson O.N."/>
            <person name="Kourtchenko O."/>
            <person name="Godhe A."/>
            <person name="Clarke A.K."/>
        </authorList>
    </citation>
    <scope>NUCLEOTIDE SEQUENCE [LARGE SCALE GENOMIC DNA]</scope>
    <source>
        <strain evidence="5 6">SMS3</strain>
        <plasmid evidence="6">Plasmid psms3-1</plasmid>
    </source>
</reference>
<accession>A0A222EAX1</accession>
<keyword evidence="2" id="KW-0479">Metal-binding</keyword>
<dbReference type="GO" id="GO:0005737">
    <property type="term" value="C:cytoplasm"/>
    <property type="evidence" value="ECO:0007669"/>
    <property type="project" value="TreeGrafter"/>
</dbReference>